<dbReference type="EMBL" id="CP001941">
    <property type="protein sequence ID" value="ADD08176.1"/>
    <property type="molecule type" value="Genomic_DNA"/>
</dbReference>
<sequence>MVNIREIRISQEVIKMIEIMLMIGKNRAEEMRRKK</sequence>
<dbReference type="HOGENOM" id="CLU_3362460_0_0_2"/>
<gene>
    <name evidence="1" type="ordered locus">Aboo_0365</name>
</gene>
<evidence type="ECO:0000313" key="2">
    <source>
        <dbReference type="Proteomes" id="UP000001400"/>
    </source>
</evidence>
<dbReference type="KEGG" id="abi:Aboo_0365"/>
<keyword evidence="2" id="KW-1185">Reference proteome</keyword>
<protein>
    <submittedName>
        <fullName evidence="1">Uncharacterized protein</fullName>
    </submittedName>
</protein>
<reference evidence="1" key="1">
    <citation type="submission" date="2010-02" db="EMBL/GenBank/DDBJ databases">
        <title>Complete sequence of Aciduliprofundum boonei T469.</title>
        <authorList>
            <consortium name="US DOE Joint Genome Institute"/>
            <person name="Lucas S."/>
            <person name="Copeland A."/>
            <person name="Lapidus A."/>
            <person name="Cheng J.-F."/>
            <person name="Bruce D."/>
            <person name="Goodwin L."/>
            <person name="Pitluck S."/>
            <person name="Saunders E."/>
            <person name="Detter J.C."/>
            <person name="Han C."/>
            <person name="Tapia R."/>
            <person name="Land M."/>
            <person name="Hauser L."/>
            <person name="Kyrpides N."/>
            <person name="Mikhailova N."/>
            <person name="Flores G."/>
            <person name="Reysenbach A.-L."/>
            <person name="Woyke T."/>
        </authorList>
    </citation>
    <scope>NUCLEOTIDE SEQUENCE</scope>
    <source>
        <strain evidence="1">T469</strain>
    </source>
</reference>
<dbReference type="Proteomes" id="UP000001400">
    <property type="component" value="Chromosome"/>
</dbReference>
<name>D3TC91_ACIB4</name>
<proteinExistence type="predicted"/>
<dbReference type="AlphaFoldDB" id="D3TC91"/>
<evidence type="ECO:0000313" key="1">
    <source>
        <dbReference type="EMBL" id="ADD08176.1"/>
    </source>
</evidence>
<accession>D3TC91</accession>
<organism evidence="1 2">
    <name type="scientific">Aciduliprofundum boonei (strain DSM 19572 / T469)</name>
    <dbReference type="NCBI Taxonomy" id="439481"/>
    <lineage>
        <taxon>Archaea</taxon>
        <taxon>Methanobacteriati</taxon>
        <taxon>Thermoplasmatota</taxon>
        <taxon>DHVE2 group</taxon>
        <taxon>Candidatus Aciduliprofundum</taxon>
    </lineage>
</organism>